<feature type="domain" description="DUF7380" evidence="2">
    <location>
        <begin position="28"/>
        <end position="207"/>
    </location>
</feature>
<evidence type="ECO:0000259" key="2">
    <source>
        <dbReference type="Pfam" id="PF24098"/>
    </source>
</evidence>
<reference evidence="3 4" key="1">
    <citation type="submission" date="2015-09" db="EMBL/GenBank/DDBJ databases">
        <title>Genome announcement of multiple Pseudomonas syringae strains.</title>
        <authorList>
            <person name="Thakur S."/>
            <person name="Wang P.W."/>
            <person name="Gong Y."/>
            <person name="Weir B.S."/>
            <person name="Guttman D.S."/>
        </authorList>
    </citation>
    <scope>NUCLEOTIDE SEQUENCE [LARGE SCALE GENOMIC DNA]</scope>
    <source>
        <strain evidence="3 4">ICMP4303</strain>
    </source>
</reference>
<protein>
    <recommendedName>
        <fullName evidence="5">DUF4209 domain-containing protein</fullName>
    </recommendedName>
</protein>
<dbReference type="PATRIC" id="fig|251702.3.peg.84"/>
<dbReference type="Pfam" id="PF13910">
    <property type="entry name" value="DUF4209"/>
    <property type="match status" value="1"/>
</dbReference>
<sequence>MTFGAMPGIDMESSMISNDEPKRSELEMASIEDFEQTKIGSLMQFIDTLEFYTMDSQLRTLYKQACAEGNHAASRAYRMLMVVCSYHFSVDRHDAFGPRAIKDGMRTPIPADIAGPQSHVLANIAEQIDHPLIRARVADVAWYNHRKLQPTATLAIESYCQTVTFYLEDKLSFAYEPASGLSSKIVDLIERVFHIITGTGKQNSLPEIATATWKQLYFQAKELGCFPSFNRLALLGQTFKLIEWSQVAKDAEHAAETSKLNDYAMAVKSVWELAAHAHKQSKDYEAFKHCKLKSIEQTLKMREGVDSFMAKASWTRDAIRELRSIPGMQKEQEKLKVELLDQQAQAAHELSPFCTPMDFSMERTGTVDIFKDLTLPDFLYRFAHICAIPEKMALHTDVIKARSDSFLSDLFSGQLYTDVLGRVVNQAPTSNLNDTPSSEWYDHQCLPYLDFHYQYWVESRVKPAARTLLTNFATDDRHLMAIASASPFVASGFEGTYALGLARFLQGDMMSACHLLFPQLENSLRHVLSNAGIDTSKLNEEMLQEDRSISGLLKNRREQLESIFGVDLIYTIDLLFNMKGGPSLRHEMAHGKLASESCYLASSIYACWLMYHLACLPLLAHWKTHVAPELELIAL</sequence>
<accession>A0A0P9P7G9</accession>
<evidence type="ECO:0008006" key="5">
    <source>
        <dbReference type="Google" id="ProtNLM"/>
    </source>
</evidence>
<dbReference type="Pfam" id="PF24098">
    <property type="entry name" value="DUF7380"/>
    <property type="match status" value="1"/>
</dbReference>
<dbReference type="AlphaFoldDB" id="A0A0P9P7G9"/>
<evidence type="ECO:0000313" key="3">
    <source>
        <dbReference type="EMBL" id="KPW52745.1"/>
    </source>
</evidence>
<dbReference type="InterPro" id="IPR025209">
    <property type="entry name" value="DUF4209"/>
</dbReference>
<name>A0A0P9P7G9_9PSED</name>
<dbReference type="InterPro" id="IPR055804">
    <property type="entry name" value="DUF7380"/>
</dbReference>
<dbReference type="EMBL" id="LJPT01000009">
    <property type="protein sequence ID" value="KPW52745.1"/>
    <property type="molecule type" value="Genomic_DNA"/>
</dbReference>
<gene>
    <name evidence="3" type="ORF">ALO88_00048</name>
</gene>
<feature type="domain" description="DUF4209" evidence="1">
    <location>
        <begin position="520"/>
        <end position="611"/>
    </location>
</feature>
<evidence type="ECO:0000313" key="4">
    <source>
        <dbReference type="Proteomes" id="UP000050425"/>
    </source>
</evidence>
<proteinExistence type="predicted"/>
<comment type="caution">
    <text evidence="3">The sequence shown here is derived from an EMBL/GenBank/DDBJ whole genome shotgun (WGS) entry which is preliminary data.</text>
</comment>
<organism evidence="3 4">
    <name type="scientific">Pseudomonas syringae pv. antirrhini</name>
    <dbReference type="NCBI Taxonomy" id="251702"/>
    <lineage>
        <taxon>Bacteria</taxon>
        <taxon>Pseudomonadati</taxon>
        <taxon>Pseudomonadota</taxon>
        <taxon>Gammaproteobacteria</taxon>
        <taxon>Pseudomonadales</taxon>
        <taxon>Pseudomonadaceae</taxon>
        <taxon>Pseudomonas</taxon>
    </lineage>
</organism>
<evidence type="ECO:0000259" key="1">
    <source>
        <dbReference type="Pfam" id="PF13910"/>
    </source>
</evidence>
<dbReference type="Proteomes" id="UP000050425">
    <property type="component" value="Unassembled WGS sequence"/>
</dbReference>